<dbReference type="InterPro" id="IPR016167">
    <property type="entry name" value="FAD-bd_PCMH_sub1"/>
</dbReference>
<dbReference type="PANTHER" id="PTHR42659:SF1">
    <property type="entry name" value="OXIDOREDUCTASE"/>
    <property type="match status" value="1"/>
</dbReference>
<dbReference type="SMART" id="SM01092">
    <property type="entry name" value="CO_deh_flav_C"/>
    <property type="match status" value="1"/>
</dbReference>
<dbReference type="InterPro" id="IPR036318">
    <property type="entry name" value="FAD-bd_PCMH-like_sf"/>
</dbReference>
<dbReference type="SUPFAM" id="SSF55447">
    <property type="entry name" value="CO dehydrogenase flavoprotein C-terminal domain-like"/>
    <property type="match status" value="1"/>
</dbReference>
<evidence type="ECO:0000313" key="3">
    <source>
        <dbReference type="EMBL" id="MFI6502374.1"/>
    </source>
</evidence>
<evidence type="ECO:0000256" key="1">
    <source>
        <dbReference type="ARBA" id="ARBA00023002"/>
    </source>
</evidence>
<dbReference type="Pfam" id="PF03450">
    <property type="entry name" value="CO_deh_flav_C"/>
    <property type="match status" value="1"/>
</dbReference>
<dbReference type="PROSITE" id="PS51387">
    <property type="entry name" value="FAD_PCMH"/>
    <property type="match status" value="1"/>
</dbReference>
<gene>
    <name evidence="3" type="ORF">ACIBG2_33700</name>
</gene>
<comment type="caution">
    <text evidence="3">The sequence shown here is derived from an EMBL/GenBank/DDBJ whole genome shotgun (WGS) entry which is preliminary data.</text>
</comment>
<proteinExistence type="predicted"/>
<dbReference type="Gene3D" id="3.30.465.10">
    <property type="match status" value="2"/>
</dbReference>
<dbReference type="Proteomes" id="UP001612741">
    <property type="component" value="Unassembled WGS sequence"/>
</dbReference>
<dbReference type="SUPFAM" id="SSF56176">
    <property type="entry name" value="FAD-binding/transporter-associated domain-like"/>
    <property type="match status" value="1"/>
</dbReference>
<feature type="domain" description="FAD-binding PCMH-type" evidence="2">
    <location>
        <begin position="1"/>
        <end position="223"/>
    </location>
</feature>
<evidence type="ECO:0000259" key="2">
    <source>
        <dbReference type="PROSITE" id="PS51387"/>
    </source>
</evidence>
<protein>
    <submittedName>
        <fullName evidence="3">FAD binding domain-containing protein</fullName>
    </submittedName>
</protein>
<dbReference type="Gene3D" id="3.30.43.10">
    <property type="entry name" value="Uridine Diphospho-n-acetylenolpyruvylglucosamine Reductase, domain 2"/>
    <property type="match status" value="1"/>
</dbReference>
<evidence type="ECO:0000313" key="4">
    <source>
        <dbReference type="Proteomes" id="UP001612741"/>
    </source>
</evidence>
<dbReference type="RefSeq" id="WP_397087588.1">
    <property type="nucleotide sequence ID" value="NZ_JBITGY010000009.1"/>
</dbReference>
<keyword evidence="4" id="KW-1185">Reference proteome</keyword>
<dbReference type="Gene3D" id="3.30.390.50">
    <property type="entry name" value="CO dehydrogenase flavoprotein, C-terminal domain"/>
    <property type="match status" value="1"/>
</dbReference>
<dbReference type="InterPro" id="IPR036683">
    <property type="entry name" value="CO_DH_flav_C_dom_sf"/>
</dbReference>
<organism evidence="3 4">
    <name type="scientific">Nonomuraea typhae</name>
    <dbReference type="NCBI Taxonomy" id="2603600"/>
    <lineage>
        <taxon>Bacteria</taxon>
        <taxon>Bacillati</taxon>
        <taxon>Actinomycetota</taxon>
        <taxon>Actinomycetes</taxon>
        <taxon>Streptosporangiales</taxon>
        <taxon>Streptosporangiaceae</taxon>
        <taxon>Nonomuraea</taxon>
    </lineage>
</organism>
<dbReference type="InterPro" id="IPR005107">
    <property type="entry name" value="CO_DH_flav_C"/>
</dbReference>
<dbReference type="InterPro" id="IPR016166">
    <property type="entry name" value="FAD-bd_PCMH"/>
</dbReference>
<dbReference type="Pfam" id="PF00941">
    <property type="entry name" value="FAD_binding_5"/>
    <property type="match status" value="1"/>
</dbReference>
<dbReference type="InterPro" id="IPR016169">
    <property type="entry name" value="FAD-bd_PCMH_sub2"/>
</dbReference>
<dbReference type="InterPro" id="IPR002346">
    <property type="entry name" value="Mopterin_DH_FAD-bd"/>
</dbReference>
<name>A0ABW7Z2G5_9ACTN</name>
<dbReference type="InterPro" id="IPR051312">
    <property type="entry name" value="Diverse_Substr_Oxidored"/>
</dbReference>
<accession>A0ABW7Z2G5</accession>
<keyword evidence="1" id="KW-0560">Oxidoreductase</keyword>
<dbReference type="EMBL" id="JBITGY010000009">
    <property type="protein sequence ID" value="MFI6502374.1"/>
    <property type="molecule type" value="Genomic_DNA"/>
</dbReference>
<reference evidence="3 4" key="1">
    <citation type="submission" date="2024-10" db="EMBL/GenBank/DDBJ databases">
        <title>The Natural Products Discovery Center: Release of the First 8490 Sequenced Strains for Exploring Actinobacteria Biosynthetic Diversity.</title>
        <authorList>
            <person name="Kalkreuter E."/>
            <person name="Kautsar S.A."/>
            <person name="Yang D."/>
            <person name="Bader C.D."/>
            <person name="Teijaro C.N."/>
            <person name="Fluegel L."/>
            <person name="Davis C.M."/>
            <person name="Simpson J.R."/>
            <person name="Lauterbach L."/>
            <person name="Steele A.D."/>
            <person name="Gui C."/>
            <person name="Meng S."/>
            <person name="Li G."/>
            <person name="Viehrig K."/>
            <person name="Ye F."/>
            <person name="Su P."/>
            <person name="Kiefer A.F."/>
            <person name="Nichols A."/>
            <person name="Cepeda A.J."/>
            <person name="Yan W."/>
            <person name="Fan B."/>
            <person name="Jiang Y."/>
            <person name="Adhikari A."/>
            <person name="Zheng C.-J."/>
            <person name="Schuster L."/>
            <person name="Cowan T.M."/>
            <person name="Smanski M.J."/>
            <person name="Chevrette M.G."/>
            <person name="De Carvalho L.P.S."/>
            <person name="Shen B."/>
        </authorList>
    </citation>
    <scope>NUCLEOTIDE SEQUENCE [LARGE SCALE GENOMIC DNA]</scope>
    <source>
        <strain evidence="3 4">NPDC050545</strain>
    </source>
</reference>
<sequence length="334" mass="35132">MRAFEYTRAQTLESAVETLHEHPSAAALGGGTTLVDLMKCGVAGPSLLVDLTHVSGHDGIEAGASALRVGALATMSEVAVHPEVRRRWPAVSEALLKGASQQLRNMARIGGNLMQRTRCGYFRDPSFAHCNKRDPGSGCAALEGENRGHAVLGTSEQCIAMFPGDLPVALTAFDAVVHILGPGGPRSVPIEEFYLLPGATPWQEHPLERDELITGVEVPASAAAAFSHYLKVRDRVSYEFAAASAAVGLALAADGTIAEARVALGGVATKPWREPAVEAALAGRPAEPEVFRQAAELAAAGARPREHNGYKVELARRTVARALTELAAEAGGER</sequence>
<dbReference type="PANTHER" id="PTHR42659">
    <property type="entry name" value="XANTHINE DEHYDROGENASE SUBUNIT C-RELATED"/>
    <property type="match status" value="1"/>
</dbReference>